<accession>X0WDL6</accession>
<dbReference type="EMBL" id="BARS01046362">
    <property type="protein sequence ID" value="GAG29054.1"/>
    <property type="molecule type" value="Genomic_DNA"/>
</dbReference>
<feature type="non-terminal residue" evidence="1">
    <location>
        <position position="147"/>
    </location>
</feature>
<sequence length="147" mass="17052">MSEKKEEVVSEALKAEEELRSSWYILTLEGDLVPVDEFNYKGYKGLQTFSGYEVDKDRTVNQVPPHVTLMKSLELVDYEPASDPGNMRYYPKGRMIKALLEDYVTGMIHDYGGMEVETPIMYNMNHPTLANYLNRFPARQYTIEHDD</sequence>
<evidence type="ECO:0000313" key="1">
    <source>
        <dbReference type="EMBL" id="GAG29054.1"/>
    </source>
</evidence>
<comment type="caution">
    <text evidence="1">The sequence shown here is derived from an EMBL/GenBank/DDBJ whole genome shotgun (WGS) entry which is preliminary data.</text>
</comment>
<organism evidence="1">
    <name type="scientific">marine sediment metagenome</name>
    <dbReference type="NCBI Taxonomy" id="412755"/>
    <lineage>
        <taxon>unclassified sequences</taxon>
        <taxon>metagenomes</taxon>
        <taxon>ecological metagenomes</taxon>
    </lineage>
</organism>
<gene>
    <name evidence="1" type="ORF">S01H1_69795</name>
</gene>
<dbReference type="InterPro" id="IPR045864">
    <property type="entry name" value="aa-tRNA-synth_II/BPL/LPL"/>
</dbReference>
<dbReference type="AlphaFoldDB" id="X0WDL6"/>
<reference evidence="1" key="1">
    <citation type="journal article" date="2014" name="Front. Microbiol.">
        <title>High frequency of phylogenetically diverse reductive dehalogenase-homologous genes in deep subseafloor sedimentary metagenomes.</title>
        <authorList>
            <person name="Kawai M."/>
            <person name="Futagami T."/>
            <person name="Toyoda A."/>
            <person name="Takaki Y."/>
            <person name="Nishi S."/>
            <person name="Hori S."/>
            <person name="Arai W."/>
            <person name="Tsubouchi T."/>
            <person name="Morono Y."/>
            <person name="Uchiyama I."/>
            <person name="Ito T."/>
            <person name="Fujiyama A."/>
            <person name="Inagaki F."/>
            <person name="Takami H."/>
        </authorList>
    </citation>
    <scope>NUCLEOTIDE SEQUENCE</scope>
    <source>
        <strain evidence="1">Expedition CK06-06</strain>
    </source>
</reference>
<proteinExistence type="predicted"/>
<evidence type="ECO:0008006" key="2">
    <source>
        <dbReference type="Google" id="ProtNLM"/>
    </source>
</evidence>
<dbReference type="Gene3D" id="3.30.930.10">
    <property type="entry name" value="Bira Bifunctional Protein, Domain 2"/>
    <property type="match status" value="1"/>
</dbReference>
<protein>
    <recommendedName>
        <fullName evidence="2">Aminoacyl-transfer RNA synthetases class-II family profile domain-containing protein</fullName>
    </recommendedName>
</protein>
<dbReference type="SUPFAM" id="SSF55681">
    <property type="entry name" value="Class II aaRS and biotin synthetases"/>
    <property type="match status" value="1"/>
</dbReference>
<name>X0WDL6_9ZZZZ</name>